<evidence type="ECO:0000313" key="2">
    <source>
        <dbReference type="EMBL" id="KAA5610671.1"/>
    </source>
</evidence>
<dbReference type="OrthoDB" id="9801609at2"/>
<dbReference type="Gene3D" id="3.40.50.150">
    <property type="entry name" value="Vaccinia Virus protein VP39"/>
    <property type="match status" value="1"/>
</dbReference>
<evidence type="ECO:0000259" key="1">
    <source>
        <dbReference type="Pfam" id="PF05050"/>
    </source>
</evidence>
<dbReference type="SUPFAM" id="SSF53335">
    <property type="entry name" value="S-adenosyl-L-methionine-dependent methyltransferases"/>
    <property type="match status" value="1"/>
</dbReference>
<keyword evidence="3" id="KW-1185">Reference proteome</keyword>
<dbReference type="AlphaFoldDB" id="A0A5M6IR75"/>
<keyword evidence="2" id="KW-0808">Transferase</keyword>
<comment type="caution">
    <text evidence="2">The sequence shown here is derived from an EMBL/GenBank/DDBJ whole genome shotgun (WGS) entry which is preliminary data.</text>
</comment>
<organism evidence="2 3">
    <name type="scientific">Rhodovastum atsumiense</name>
    <dbReference type="NCBI Taxonomy" id="504468"/>
    <lineage>
        <taxon>Bacteria</taxon>
        <taxon>Pseudomonadati</taxon>
        <taxon>Pseudomonadota</taxon>
        <taxon>Alphaproteobacteria</taxon>
        <taxon>Acetobacterales</taxon>
        <taxon>Acetobacteraceae</taxon>
        <taxon>Rhodovastum</taxon>
    </lineage>
</organism>
<evidence type="ECO:0000313" key="3">
    <source>
        <dbReference type="Proteomes" id="UP000325255"/>
    </source>
</evidence>
<feature type="domain" description="Methyltransferase FkbM" evidence="1">
    <location>
        <begin position="99"/>
        <end position="230"/>
    </location>
</feature>
<accession>A0A5M6IR75</accession>
<dbReference type="InterPro" id="IPR029063">
    <property type="entry name" value="SAM-dependent_MTases_sf"/>
</dbReference>
<dbReference type="Proteomes" id="UP000325255">
    <property type="component" value="Unassembled WGS sequence"/>
</dbReference>
<reference evidence="2 3" key="1">
    <citation type="submission" date="2019-09" db="EMBL/GenBank/DDBJ databases">
        <title>Genome sequence of Rhodovastum atsumiense, a diverse member of the Acetobacteraceae family of non-sulfur purple photosynthetic bacteria.</title>
        <authorList>
            <person name="Meyer T."/>
            <person name="Kyndt J."/>
        </authorList>
    </citation>
    <scope>NUCLEOTIDE SEQUENCE [LARGE SCALE GENOMIC DNA]</scope>
    <source>
        <strain evidence="2 3">DSM 21279</strain>
    </source>
</reference>
<proteinExistence type="predicted"/>
<dbReference type="Pfam" id="PF05050">
    <property type="entry name" value="Methyltransf_21"/>
    <property type="match status" value="1"/>
</dbReference>
<gene>
    <name evidence="2" type="ORF">F1189_18015</name>
</gene>
<dbReference type="EMBL" id="VWPK01000029">
    <property type="protein sequence ID" value="KAA5610671.1"/>
    <property type="molecule type" value="Genomic_DNA"/>
</dbReference>
<dbReference type="GO" id="GO:0032259">
    <property type="term" value="P:methylation"/>
    <property type="evidence" value="ECO:0007669"/>
    <property type="project" value="UniProtKB-KW"/>
</dbReference>
<name>A0A5M6IR75_9PROT</name>
<sequence>MRSRRCPARPARMPEMDERDFAALLETALERQVGTPLRALAEAMTPRPAAPAEGGLGPWNYRGHPDQPFGPVSYAQFGEDLILQNLFHMLRIERPGFIDVGAHHPVACNNTALLYARGSRGVNIDANPHFMPAYAELRPEDVTLNLGIGPAAGELDYYMIDEFSGRNGFDRATAEAFVAAHPAFSIREVRRIPVVTLDEVVATQCGGTWPDLLCIDAEGLDCAILESAHFGPAGPRVLCVENVSGDDHDAAGRLEAIAAARGFSLFARTVGNLILWRPTAPGG</sequence>
<dbReference type="GO" id="GO:0008168">
    <property type="term" value="F:methyltransferase activity"/>
    <property type="evidence" value="ECO:0007669"/>
    <property type="project" value="UniProtKB-KW"/>
</dbReference>
<protein>
    <submittedName>
        <fullName evidence="2">FkbM family methyltransferase</fullName>
    </submittedName>
</protein>
<dbReference type="InterPro" id="IPR006342">
    <property type="entry name" value="FkbM_mtfrase"/>
</dbReference>
<keyword evidence="2" id="KW-0489">Methyltransferase</keyword>